<reference evidence="7" key="1">
    <citation type="journal article" date="2019" name="Int. J. Syst. Evol. Microbiol.">
        <title>The Global Catalogue of Microorganisms (GCM) 10K type strain sequencing project: providing services to taxonomists for standard genome sequencing and annotation.</title>
        <authorList>
            <consortium name="The Broad Institute Genomics Platform"/>
            <consortium name="The Broad Institute Genome Sequencing Center for Infectious Disease"/>
            <person name="Wu L."/>
            <person name="Ma J."/>
        </authorList>
    </citation>
    <scope>NUCLEOTIDE SEQUENCE [LARGE SCALE GENOMIC DNA]</scope>
    <source>
        <strain evidence="7">NBRC 103166</strain>
    </source>
</reference>
<dbReference type="InterPro" id="IPR007452">
    <property type="entry name" value="TamB_C"/>
</dbReference>
<evidence type="ECO:0000256" key="4">
    <source>
        <dbReference type="ARBA" id="ARBA00023136"/>
    </source>
</evidence>
<evidence type="ECO:0000256" key="2">
    <source>
        <dbReference type="ARBA" id="ARBA00022692"/>
    </source>
</evidence>
<name>A0ABQ6E1R3_9GAMM</name>
<keyword evidence="2" id="KW-0812">Transmembrane</keyword>
<evidence type="ECO:0000313" key="7">
    <source>
        <dbReference type="Proteomes" id="UP001157353"/>
    </source>
</evidence>
<gene>
    <name evidence="6" type="ORF">GCM10007916_23410</name>
</gene>
<comment type="caution">
    <text evidence="6">The sequence shown here is derived from an EMBL/GenBank/DDBJ whole genome shotgun (WGS) entry which is preliminary data.</text>
</comment>
<organism evidence="6 7">
    <name type="scientific">Psychromonas marina</name>
    <dbReference type="NCBI Taxonomy" id="88364"/>
    <lineage>
        <taxon>Bacteria</taxon>
        <taxon>Pseudomonadati</taxon>
        <taxon>Pseudomonadota</taxon>
        <taxon>Gammaproteobacteria</taxon>
        <taxon>Alteromonadales</taxon>
        <taxon>Psychromonadaceae</taxon>
        <taxon>Psychromonas</taxon>
    </lineage>
</organism>
<evidence type="ECO:0000256" key="3">
    <source>
        <dbReference type="ARBA" id="ARBA00022989"/>
    </source>
</evidence>
<feature type="domain" description="Translocation and assembly module TamB C-terminal" evidence="5">
    <location>
        <begin position="1000"/>
        <end position="1327"/>
    </location>
</feature>
<evidence type="ECO:0000313" key="6">
    <source>
        <dbReference type="EMBL" id="GLS91272.1"/>
    </source>
</evidence>
<dbReference type="Proteomes" id="UP001157353">
    <property type="component" value="Unassembled WGS sequence"/>
</dbReference>
<dbReference type="PANTHER" id="PTHR36985:SF1">
    <property type="entry name" value="TRANSLOCATION AND ASSEMBLY MODULE SUBUNIT TAMB"/>
    <property type="match status" value="1"/>
</dbReference>
<keyword evidence="3" id="KW-1133">Transmembrane helix</keyword>
<proteinExistence type="predicted"/>
<evidence type="ECO:0000259" key="5">
    <source>
        <dbReference type="Pfam" id="PF04357"/>
    </source>
</evidence>
<accession>A0ABQ6E1R3</accession>
<dbReference type="PANTHER" id="PTHR36985">
    <property type="entry name" value="TRANSLOCATION AND ASSEMBLY MODULE SUBUNIT TAMB"/>
    <property type="match status" value="1"/>
</dbReference>
<dbReference type="Pfam" id="PF04357">
    <property type="entry name" value="TamB"/>
    <property type="match status" value="1"/>
</dbReference>
<evidence type="ECO:0000256" key="1">
    <source>
        <dbReference type="ARBA" id="ARBA00004167"/>
    </source>
</evidence>
<protein>
    <submittedName>
        <fullName evidence="6">DUF490 domain-containing protein</fullName>
    </submittedName>
</protein>
<keyword evidence="4" id="KW-0472">Membrane</keyword>
<sequence length="1331" mass="145723">MIILKWVMKISKYSLVTLLSLFAITALASSFLLLTHSGNQLIISLVKQVESRLSVELEEGSLLSSPTFSDITWLDGETQIKISHANYQFDWGCLFNRVCLDSLTLAGVQISLPETSEAEEPEVVEDGGQPLNIDIPIALIVGDITVSELDFTMGTLAVNLDKISLQADAFKKDVTLASQISGLLVTLPDSAPEVIASKPTNSSVKKQQNLQFQSIAAILTDGMLPTVSLPINLTVDPINIDTFELVQNKQTLFALNKLDTQFTFKASELAITQFAIDIPETKANLTGNINFIDDYPLNITLDGQIQNIKQLEPATLLKDINFQFTSNGSLSNLNSELRLSNKIDLQLRSHLDLFADNLPHQISLDWQNLQWPLTGDAQYRIEQGRFVSKGSLLDYQIELQSDYQVSELPAGNVSLKTNGGLQHLQIESLNVETLSGNIDFSGLLAWKEKIDWLGELSITDIDLAELETEYEGHFSGNIKQQVAVTLFENADPEWQFDFPELAIVGELLTRPLTVSGRISGDDKQGILFDKLAIDNDDNSLLINGYLATQNDLAISLNIVDVSHLMLALKGGITGTVNVTGPSDLLQIESSLVANSLTYQDYQVGNINLDGEVLLSEKPQISLTLNANNIIAADQLIDDLAIKITHDIDAENNEQSEGVQHKIELLANSELISTDLAVFVTQTDQQLLVKLNNAIIDLPHQTLTLSTPFDVVSAADNIEITPHCWQAKTPETSNAGRLCITQVNIAESGNVVLDIDKYLLANLTPFLPAHLKLQGALSANADLQWQKDVNPTFLVNLFSDDMLLKINTDSDPEIFRDYAMETFKINLEGKANEILVDTKIYADKLIDVNIKGQLQPYNEQPTLDAKIISNLPDFSLFLPLIPALDSLEGQLSSEVSITGKLDKPTVNGKVNIRDSLISSTDLPMNVKELSANIEIVQSSATLQGSFNSSGNNTITEKAAAVPLLTNTFNFFDKSVKKVGGKILHPLADKEKVQQVAKENPGVAFITGQFDWSNTFMGDIHFYAQQLEIYDYGKIDLLITPDISISFNDQVKIDGDLFVDKGKIVVKELAAGAISESSDIVIVDVEQQTVAPDLPVIIDLSVDLGNSLQIVALGLDTFIGGKLLIEKPFEKDLSINGVLQLSDGSYRALGQQLTLQDSRIIFQGAPESPYLQIEAIRDPSKIEDDVTAGVRVTGPVDELELVIFSEPAMAQQEALSYLTRGQGLNSSSDSSTMANMLIDIAAGQSDNLMSSIGEEIGIKDLSLSSSGTGDEQSVGIRGEIAPGVEISYGVGVFDTFSILSLRYEILERLYIEASSGIYQAVDAYYEWDWDKRE</sequence>
<comment type="subcellular location">
    <subcellularLocation>
        <location evidence="1">Membrane</location>
        <topology evidence="1">Single-pass membrane protein</topology>
    </subcellularLocation>
</comment>
<keyword evidence="7" id="KW-1185">Reference proteome</keyword>
<dbReference type="EMBL" id="BSPQ01000013">
    <property type="protein sequence ID" value="GLS91272.1"/>
    <property type="molecule type" value="Genomic_DNA"/>
</dbReference>